<evidence type="ECO:0000313" key="4">
    <source>
        <dbReference type="Proteomes" id="UP000190675"/>
    </source>
</evidence>
<dbReference type="PANTHER" id="PTHR44051">
    <property type="entry name" value="GLUTATHIONE S-TRANSFERASE-RELATED"/>
    <property type="match status" value="1"/>
</dbReference>
<protein>
    <submittedName>
        <fullName evidence="3">Glutathione S-transferase</fullName>
    </submittedName>
</protein>
<organism evidence="3 4">
    <name type="scientific">Bradyrhizobium erythrophlei</name>
    <dbReference type="NCBI Taxonomy" id="1437360"/>
    <lineage>
        <taxon>Bacteria</taxon>
        <taxon>Pseudomonadati</taxon>
        <taxon>Pseudomonadota</taxon>
        <taxon>Alphaproteobacteria</taxon>
        <taxon>Hyphomicrobiales</taxon>
        <taxon>Nitrobacteraceae</taxon>
        <taxon>Bradyrhizobium</taxon>
    </lineage>
</organism>
<dbReference type="RefSeq" id="WP_079572776.1">
    <property type="nucleotide sequence ID" value="NZ_LT670818.1"/>
</dbReference>
<dbReference type="OrthoDB" id="7583243at2"/>
<evidence type="ECO:0000259" key="2">
    <source>
        <dbReference type="PROSITE" id="PS50405"/>
    </source>
</evidence>
<name>A0A1M5GNV2_9BRAD</name>
<dbReference type="Pfam" id="PF14497">
    <property type="entry name" value="GST_C_3"/>
    <property type="match status" value="1"/>
</dbReference>
<proteinExistence type="predicted"/>
<reference evidence="3 4" key="1">
    <citation type="submission" date="2016-11" db="EMBL/GenBank/DDBJ databases">
        <authorList>
            <person name="Jaros S."/>
            <person name="Januszkiewicz K."/>
            <person name="Wedrychowicz H."/>
        </authorList>
    </citation>
    <scope>NUCLEOTIDE SEQUENCE [LARGE SCALE GENOMIC DNA]</scope>
    <source>
        <strain evidence="3 4">GAS242</strain>
    </source>
</reference>
<dbReference type="CDD" id="cd03188">
    <property type="entry name" value="GST_C_Beta"/>
    <property type="match status" value="1"/>
</dbReference>
<dbReference type="Proteomes" id="UP000190675">
    <property type="component" value="Chromosome I"/>
</dbReference>
<feature type="domain" description="GST C-terminal" evidence="2">
    <location>
        <begin position="86"/>
        <end position="205"/>
    </location>
</feature>
<dbReference type="Gene3D" id="1.20.1050.10">
    <property type="match status" value="1"/>
</dbReference>
<evidence type="ECO:0000259" key="1">
    <source>
        <dbReference type="PROSITE" id="PS50404"/>
    </source>
</evidence>
<dbReference type="Gene3D" id="3.40.30.10">
    <property type="entry name" value="Glutaredoxin"/>
    <property type="match status" value="1"/>
</dbReference>
<dbReference type="AlphaFoldDB" id="A0A1M5GNV2"/>
<dbReference type="PANTHER" id="PTHR44051:SF8">
    <property type="entry name" value="GLUTATHIONE S-TRANSFERASE GSTA"/>
    <property type="match status" value="1"/>
</dbReference>
<dbReference type="InterPro" id="IPR040079">
    <property type="entry name" value="Glutathione_S-Trfase"/>
</dbReference>
<dbReference type="InterPro" id="IPR036249">
    <property type="entry name" value="Thioredoxin-like_sf"/>
</dbReference>
<dbReference type="InterPro" id="IPR010987">
    <property type="entry name" value="Glutathione-S-Trfase_C-like"/>
</dbReference>
<dbReference type="InterPro" id="IPR036282">
    <property type="entry name" value="Glutathione-S-Trfase_C_sf"/>
</dbReference>
<keyword evidence="3" id="KW-0808">Transferase</keyword>
<dbReference type="GO" id="GO:0016740">
    <property type="term" value="F:transferase activity"/>
    <property type="evidence" value="ECO:0007669"/>
    <property type="project" value="UniProtKB-KW"/>
</dbReference>
<dbReference type="CDD" id="cd03057">
    <property type="entry name" value="GST_N_Beta"/>
    <property type="match status" value="1"/>
</dbReference>
<dbReference type="SFLD" id="SFLDG01150">
    <property type="entry name" value="Main.1:_Beta-like"/>
    <property type="match status" value="1"/>
</dbReference>
<dbReference type="SUPFAM" id="SSF47616">
    <property type="entry name" value="GST C-terminal domain-like"/>
    <property type="match status" value="1"/>
</dbReference>
<dbReference type="PROSITE" id="PS50404">
    <property type="entry name" value="GST_NTER"/>
    <property type="match status" value="1"/>
</dbReference>
<gene>
    <name evidence="3" type="ORF">SAMN05444169_0275</name>
</gene>
<dbReference type="SFLD" id="SFLDS00019">
    <property type="entry name" value="Glutathione_Transferase_(cytos"/>
    <property type="match status" value="1"/>
</dbReference>
<dbReference type="PROSITE" id="PS50405">
    <property type="entry name" value="GST_CTER"/>
    <property type="match status" value="1"/>
</dbReference>
<dbReference type="InterPro" id="IPR004045">
    <property type="entry name" value="Glutathione_S-Trfase_N"/>
</dbReference>
<dbReference type="EMBL" id="LT670818">
    <property type="protein sequence ID" value="SHG05373.1"/>
    <property type="molecule type" value="Genomic_DNA"/>
</dbReference>
<dbReference type="SFLD" id="SFLDG00358">
    <property type="entry name" value="Main_(cytGST)"/>
    <property type="match status" value="1"/>
</dbReference>
<sequence>MLKLYYAPGSCALASHIALQEAGASFSAERLDFKSNQQNSPEYLAINPKGRVPSLVTDRGVLTETPAMLAFIAQSFPLAKLAPLDDAFAFAQVQAFNSYLCSTVHVAHAHKGRGYRWAAEENSFADMKRKVPETMGACFALIERNMLKGPWVMGDTYTVCDPYLFTLSGWLEGDSVDISTLPKVADHRKRMSERPAVRKVVEEQS</sequence>
<dbReference type="Pfam" id="PF02798">
    <property type="entry name" value="GST_N"/>
    <property type="match status" value="1"/>
</dbReference>
<feature type="domain" description="GST N-terminal" evidence="1">
    <location>
        <begin position="1"/>
        <end position="80"/>
    </location>
</feature>
<dbReference type="InterPro" id="IPR004046">
    <property type="entry name" value="GST_C"/>
</dbReference>
<dbReference type="SUPFAM" id="SSF52833">
    <property type="entry name" value="Thioredoxin-like"/>
    <property type="match status" value="1"/>
</dbReference>
<accession>A0A1M5GNV2</accession>
<evidence type="ECO:0000313" key="3">
    <source>
        <dbReference type="EMBL" id="SHG05373.1"/>
    </source>
</evidence>